<evidence type="ECO:0000313" key="1">
    <source>
        <dbReference type="EMBL" id="TFK57982.1"/>
    </source>
</evidence>
<organism evidence="1 2">
    <name type="scientific">Pluteus cervinus</name>
    <dbReference type="NCBI Taxonomy" id="181527"/>
    <lineage>
        <taxon>Eukaryota</taxon>
        <taxon>Fungi</taxon>
        <taxon>Dikarya</taxon>
        <taxon>Basidiomycota</taxon>
        <taxon>Agaricomycotina</taxon>
        <taxon>Agaricomycetes</taxon>
        <taxon>Agaricomycetidae</taxon>
        <taxon>Agaricales</taxon>
        <taxon>Pluteineae</taxon>
        <taxon>Pluteaceae</taxon>
        <taxon>Pluteus</taxon>
    </lineage>
</organism>
<accession>A0ACD2ZZB1</accession>
<feature type="non-terminal residue" evidence="1">
    <location>
        <position position="1"/>
    </location>
</feature>
<keyword evidence="2" id="KW-1185">Reference proteome</keyword>
<protein>
    <submittedName>
        <fullName evidence="1">Uncharacterized protein</fullName>
    </submittedName>
</protein>
<dbReference type="Proteomes" id="UP000308600">
    <property type="component" value="Unassembled WGS sequence"/>
</dbReference>
<sequence length="104" mass="12069">LHRICPCLSNQAFTKSLNHLHHVTVNPTLPEQFSAMYDCYLEMMHDVDLRVNDAMECTTKLWFTQHICPPCLYKTDAEPPMKYSLLAVMDGNVSLKPFDSQWHN</sequence>
<reference evidence="1 2" key="1">
    <citation type="journal article" date="2019" name="Nat. Ecol. Evol.">
        <title>Megaphylogeny resolves global patterns of mushroom evolution.</title>
        <authorList>
            <person name="Varga T."/>
            <person name="Krizsan K."/>
            <person name="Foldi C."/>
            <person name="Dima B."/>
            <person name="Sanchez-Garcia M."/>
            <person name="Sanchez-Ramirez S."/>
            <person name="Szollosi G.J."/>
            <person name="Szarkandi J.G."/>
            <person name="Papp V."/>
            <person name="Albert L."/>
            <person name="Andreopoulos W."/>
            <person name="Angelini C."/>
            <person name="Antonin V."/>
            <person name="Barry K.W."/>
            <person name="Bougher N.L."/>
            <person name="Buchanan P."/>
            <person name="Buyck B."/>
            <person name="Bense V."/>
            <person name="Catcheside P."/>
            <person name="Chovatia M."/>
            <person name="Cooper J."/>
            <person name="Damon W."/>
            <person name="Desjardin D."/>
            <person name="Finy P."/>
            <person name="Geml J."/>
            <person name="Haridas S."/>
            <person name="Hughes K."/>
            <person name="Justo A."/>
            <person name="Karasinski D."/>
            <person name="Kautmanova I."/>
            <person name="Kiss B."/>
            <person name="Kocsube S."/>
            <person name="Kotiranta H."/>
            <person name="LaButti K.M."/>
            <person name="Lechner B.E."/>
            <person name="Liimatainen K."/>
            <person name="Lipzen A."/>
            <person name="Lukacs Z."/>
            <person name="Mihaltcheva S."/>
            <person name="Morgado L.N."/>
            <person name="Niskanen T."/>
            <person name="Noordeloos M.E."/>
            <person name="Ohm R.A."/>
            <person name="Ortiz-Santana B."/>
            <person name="Ovrebo C."/>
            <person name="Racz N."/>
            <person name="Riley R."/>
            <person name="Savchenko A."/>
            <person name="Shiryaev A."/>
            <person name="Soop K."/>
            <person name="Spirin V."/>
            <person name="Szebenyi C."/>
            <person name="Tomsovsky M."/>
            <person name="Tulloss R.E."/>
            <person name="Uehling J."/>
            <person name="Grigoriev I.V."/>
            <person name="Vagvolgyi C."/>
            <person name="Papp T."/>
            <person name="Martin F.M."/>
            <person name="Miettinen O."/>
            <person name="Hibbett D.S."/>
            <person name="Nagy L.G."/>
        </authorList>
    </citation>
    <scope>NUCLEOTIDE SEQUENCE [LARGE SCALE GENOMIC DNA]</scope>
    <source>
        <strain evidence="1 2">NL-1719</strain>
    </source>
</reference>
<name>A0ACD2ZZB1_9AGAR</name>
<dbReference type="EMBL" id="ML209786">
    <property type="protein sequence ID" value="TFK57982.1"/>
    <property type="molecule type" value="Genomic_DNA"/>
</dbReference>
<gene>
    <name evidence="1" type="ORF">BDN72DRAFT_782660</name>
</gene>
<evidence type="ECO:0000313" key="2">
    <source>
        <dbReference type="Proteomes" id="UP000308600"/>
    </source>
</evidence>
<proteinExistence type="predicted"/>